<protein>
    <submittedName>
        <fullName evidence="4">FecR domain-containing protein</fullName>
    </submittedName>
</protein>
<organism evidence="4 5">
    <name type="scientific">Chitinophaga nivalis</name>
    <dbReference type="NCBI Taxonomy" id="2991709"/>
    <lineage>
        <taxon>Bacteria</taxon>
        <taxon>Pseudomonadati</taxon>
        <taxon>Bacteroidota</taxon>
        <taxon>Chitinophagia</taxon>
        <taxon>Chitinophagales</taxon>
        <taxon>Chitinophagaceae</taxon>
        <taxon>Chitinophaga</taxon>
    </lineage>
</organism>
<name>A0ABT3IMA3_9BACT</name>
<dbReference type="Pfam" id="PF16344">
    <property type="entry name" value="FecR_C"/>
    <property type="match status" value="1"/>
</dbReference>
<dbReference type="PIRSF" id="PIRSF018266">
    <property type="entry name" value="FecR"/>
    <property type="match status" value="1"/>
</dbReference>
<gene>
    <name evidence="4" type="ORF">OL497_14260</name>
</gene>
<accession>A0ABT3IMA3</accession>
<evidence type="ECO:0000256" key="1">
    <source>
        <dbReference type="SAM" id="Phobius"/>
    </source>
</evidence>
<evidence type="ECO:0000259" key="2">
    <source>
        <dbReference type="Pfam" id="PF04773"/>
    </source>
</evidence>
<sequence length="331" mass="37115">MSTLSHNQEDFELLGKYLSGEASPEEAITVDDWLAADPANRLLFDQISTIWYEVVQHRHILPDKEKVLLEIQRHFPQLTIQRRPIAKPNRYWWGVAAGMLLLIGAATFFFLVKTHQPDTTYISLNAKAGVLRDTLPDQSLVVVNSYGGISYPADFNHKERSLHLTGEAWFDVTASATKPFIVRAGAIAVKVLGTSFNVKESKDGVEVTVKTGAVLMYRGSRQLTVKAGQRGVYQAASEQFSLIQRFDINPIGYATRVFNFENATLKEIIIQLEKAYGIHVVLENEKLNSCTMSSLFENKSVRYIFDVISITLNVECRFENNTVYITGAGCS</sequence>
<dbReference type="Gene3D" id="3.55.50.30">
    <property type="match status" value="1"/>
</dbReference>
<keyword evidence="1" id="KW-0812">Transmembrane</keyword>
<feature type="domain" description="Protein FecR C-terminal" evidence="3">
    <location>
        <begin position="258"/>
        <end position="325"/>
    </location>
</feature>
<dbReference type="RefSeq" id="WP_264731088.1">
    <property type="nucleotide sequence ID" value="NZ_JAPDNR010000001.1"/>
</dbReference>
<evidence type="ECO:0000313" key="4">
    <source>
        <dbReference type="EMBL" id="MCW3485068.1"/>
    </source>
</evidence>
<dbReference type="InterPro" id="IPR032508">
    <property type="entry name" value="FecR_C"/>
</dbReference>
<dbReference type="InterPro" id="IPR012373">
    <property type="entry name" value="Ferrdict_sens_TM"/>
</dbReference>
<evidence type="ECO:0000313" key="5">
    <source>
        <dbReference type="Proteomes" id="UP001207742"/>
    </source>
</evidence>
<proteinExistence type="predicted"/>
<dbReference type="PANTHER" id="PTHR30273:SF2">
    <property type="entry name" value="PROTEIN FECR"/>
    <property type="match status" value="1"/>
</dbReference>
<comment type="caution">
    <text evidence="4">The sequence shown here is derived from an EMBL/GenBank/DDBJ whole genome shotgun (WGS) entry which is preliminary data.</text>
</comment>
<evidence type="ECO:0000259" key="3">
    <source>
        <dbReference type="Pfam" id="PF16344"/>
    </source>
</evidence>
<reference evidence="4 5" key="1">
    <citation type="submission" date="2022-10" db="EMBL/GenBank/DDBJ databases">
        <title>Chitinophaga nivalis PC15 sp. nov., isolated from Pyeongchang county, South Korea.</title>
        <authorList>
            <person name="Trinh H.N."/>
        </authorList>
    </citation>
    <scope>NUCLEOTIDE SEQUENCE [LARGE SCALE GENOMIC DNA]</scope>
    <source>
        <strain evidence="4 5">PC14</strain>
    </source>
</reference>
<dbReference type="PANTHER" id="PTHR30273">
    <property type="entry name" value="PERIPLASMIC SIGNAL SENSOR AND SIGMA FACTOR ACTIVATOR FECR-RELATED"/>
    <property type="match status" value="1"/>
</dbReference>
<dbReference type="InterPro" id="IPR006860">
    <property type="entry name" value="FecR"/>
</dbReference>
<keyword evidence="1" id="KW-1133">Transmembrane helix</keyword>
<keyword evidence="5" id="KW-1185">Reference proteome</keyword>
<feature type="transmembrane region" description="Helical" evidence="1">
    <location>
        <begin position="91"/>
        <end position="112"/>
    </location>
</feature>
<dbReference type="Gene3D" id="2.60.120.1440">
    <property type="match status" value="1"/>
</dbReference>
<feature type="domain" description="FecR protein" evidence="2">
    <location>
        <begin position="134"/>
        <end position="214"/>
    </location>
</feature>
<keyword evidence="1" id="KW-0472">Membrane</keyword>
<dbReference type="EMBL" id="JAPDNS010000001">
    <property type="protein sequence ID" value="MCW3485068.1"/>
    <property type="molecule type" value="Genomic_DNA"/>
</dbReference>
<dbReference type="Proteomes" id="UP001207742">
    <property type="component" value="Unassembled WGS sequence"/>
</dbReference>
<dbReference type="Pfam" id="PF04773">
    <property type="entry name" value="FecR"/>
    <property type="match status" value="1"/>
</dbReference>